<dbReference type="Pfam" id="PF00096">
    <property type="entry name" value="zf-C2H2"/>
    <property type="match status" value="5"/>
</dbReference>
<dbReference type="PANTHER" id="PTHR23235:SF176">
    <property type="entry name" value="C2H2-TYPE DOMAIN-CONTAINING PROTEIN"/>
    <property type="match status" value="1"/>
</dbReference>
<reference evidence="12" key="1">
    <citation type="submission" date="2015-06" db="EMBL/GenBank/DDBJ databases">
        <authorList>
            <person name="Hoefler B.C."/>
            <person name="Straight P.D."/>
        </authorList>
    </citation>
    <scope>NUCLEOTIDE SEQUENCE</scope>
</reference>
<protein>
    <submittedName>
        <fullName evidence="12">Protein snail</fullName>
    </submittedName>
</protein>
<dbReference type="GO" id="GO:0008270">
    <property type="term" value="F:zinc ion binding"/>
    <property type="evidence" value="ECO:0007669"/>
    <property type="project" value="UniProtKB-KW"/>
</dbReference>
<dbReference type="SMART" id="SM00355">
    <property type="entry name" value="ZnF_C2H2"/>
    <property type="match status" value="5"/>
</dbReference>
<dbReference type="GO" id="GO:0060562">
    <property type="term" value="P:epithelial tube morphogenesis"/>
    <property type="evidence" value="ECO:0007669"/>
    <property type="project" value="UniProtKB-ARBA"/>
</dbReference>
<dbReference type="GO" id="GO:2000177">
    <property type="term" value="P:regulation of neural precursor cell proliferation"/>
    <property type="evidence" value="ECO:0007669"/>
    <property type="project" value="UniProtKB-ARBA"/>
</dbReference>
<dbReference type="SUPFAM" id="SSF57667">
    <property type="entry name" value="beta-beta-alpha zinc fingers"/>
    <property type="match status" value="3"/>
</dbReference>
<dbReference type="InterPro" id="IPR013087">
    <property type="entry name" value="Znf_C2H2_type"/>
</dbReference>
<feature type="domain" description="C2H2-type" evidence="11">
    <location>
        <begin position="347"/>
        <end position="370"/>
    </location>
</feature>
<keyword evidence="4 9" id="KW-0863">Zinc-finger</keyword>
<feature type="domain" description="C2H2-type" evidence="11">
    <location>
        <begin position="429"/>
        <end position="447"/>
    </location>
</feature>
<sequence length="457" mass="50168">MATTATKYKSCPLKKRPIVYEDTTEADTETTTVTVRDPMQYYAAAAAFATASMIKREPQPVAGYELSANEQPQDLSLKRKAADSFEDYIVPAKREYVLNLSKDGYEANAYDASFTKAYQQRANSPTHSIHSQHSVELGTCSALMSPVEPYTSDYESDYYQQLQQQAAPAVAIHLRGLTAATSGYTTNSTDYKTAFMLAAGGAAPMTALWSAYQPSSGGNLSAIFPSPASSIATSPRSVYSYQQMTPPSSPASEAGSEPEDLSLRNDIPLPALMHHQNESLSSFSLNSKPTKSTTNSEVQAAAAANKAASYRYKCDKCNKMYSTVIGLSKHQQFHCPAAECNQDKKQHSCHECGKLYTTIGALKMHIRTHTLPCKCPICGKAFSRPWLLQGHIRTHTGEKPFHCSDCPRSFADRSNLRAHQQTHVEVKKYACKVCHKSFSRMSLLNKHTSSNCTITIA</sequence>
<organism evidence="12">
    <name type="scientific">Bactrocera latifrons</name>
    <name type="common">Malaysian fruit fly</name>
    <name type="synonym">Chaetodacus latifrons</name>
    <dbReference type="NCBI Taxonomy" id="174628"/>
    <lineage>
        <taxon>Eukaryota</taxon>
        <taxon>Metazoa</taxon>
        <taxon>Ecdysozoa</taxon>
        <taxon>Arthropoda</taxon>
        <taxon>Hexapoda</taxon>
        <taxon>Insecta</taxon>
        <taxon>Pterygota</taxon>
        <taxon>Neoptera</taxon>
        <taxon>Endopterygota</taxon>
        <taxon>Diptera</taxon>
        <taxon>Brachycera</taxon>
        <taxon>Muscomorpha</taxon>
        <taxon>Tephritoidea</taxon>
        <taxon>Tephritidae</taxon>
        <taxon>Bactrocera</taxon>
        <taxon>Bactrocera</taxon>
    </lineage>
</organism>
<evidence type="ECO:0000256" key="4">
    <source>
        <dbReference type="ARBA" id="ARBA00022771"/>
    </source>
</evidence>
<dbReference type="GO" id="GO:0007417">
    <property type="term" value="P:central nervous system development"/>
    <property type="evidence" value="ECO:0007669"/>
    <property type="project" value="UniProtKB-ARBA"/>
</dbReference>
<evidence type="ECO:0000256" key="1">
    <source>
        <dbReference type="ARBA" id="ARBA00004123"/>
    </source>
</evidence>
<dbReference type="PROSITE" id="PS50157">
    <property type="entry name" value="ZINC_FINGER_C2H2_2"/>
    <property type="match status" value="5"/>
</dbReference>
<dbReference type="FunFam" id="3.30.160.60:FF:000358">
    <property type="entry name" value="zinc finger protein 24"/>
    <property type="match status" value="1"/>
</dbReference>
<evidence type="ECO:0000256" key="8">
    <source>
        <dbReference type="ARBA" id="ARBA00037948"/>
    </source>
</evidence>
<evidence type="ECO:0000313" key="12">
    <source>
        <dbReference type="EMBL" id="JAI40153.1"/>
    </source>
</evidence>
<keyword evidence="7" id="KW-0539">Nucleus</keyword>
<dbReference type="GO" id="GO:0000978">
    <property type="term" value="F:RNA polymerase II cis-regulatory region sequence-specific DNA binding"/>
    <property type="evidence" value="ECO:0007669"/>
    <property type="project" value="TreeGrafter"/>
</dbReference>
<comment type="similarity">
    <text evidence="8">Belongs to the snail C2H2-type zinc-finger protein family.</text>
</comment>
<feature type="domain" description="C2H2-type" evidence="11">
    <location>
        <begin position="312"/>
        <end position="339"/>
    </location>
</feature>
<evidence type="ECO:0000259" key="11">
    <source>
        <dbReference type="PROSITE" id="PS50157"/>
    </source>
</evidence>
<feature type="region of interest" description="Disordered" evidence="10">
    <location>
        <begin position="239"/>
        <end position="263"/>
    </location>
</feature>
<evidence type="ECO:0000256" key="2">
    <source>
        <dbReference type="ARBA" id="ARBA00022723"/>
    </source>
</evidence>
<proteinExistence type="inferred from homology"/>
<name>A0A0K8VMS6_BACLA</name>
<dbReference type="GO" id="GO:0045944">
    <property type="term" value="P:positive regulation of transcription by RNA polymerase II"/>
    <property type="evidence" value="ECO:0007669"/>
    <property type="project" value="UniProtKB-ARBA"/>
</dbReference>
<accession>A0A0K8VMS6</accession>
<dbReference type="AlphaFoldDB" id="A0A0K8VMS6"/>
<evidence type="ECO:0000256" key="10">
    <source>
        <dbReference type="SAM" id="MobiDB-lite"/>
    </source>
</evidence>
<dbReference type="GO" id="GO:0055059">
    <property type="term" value="P:asymmetric neuroblast division"/>
    <property type="evidence" value="ECO:0007669"/>
    <property type="project" value="UniProtKB-ARBA"/>
</dbReference>
<evidence type="ECO:0000256" key="5">
    <source>
        <dbReference type="ARBA" id="ARBA00022833"/>
    </source>
</evidence>
<dbReference type="GO" id="GO:0005634">
    <property type="term" value="C:nucleus"/>
    <property type="evidence" value="ECO:0007669"/>
    <property type="project" value="UniProtKB-SubCell"/>
</dbReference>
<evidence type="ECO:0000256" key="3">
    <source>
        <dbReference type="ARBA" id="ARBA00022737"/>
    </source>
</evidence>
<feature type="domain" description="C2H2-type" evidence="11">
    <location>
        <begin position="373"/>
        <end position="400"/>
    </location>
</feature>
<feature type="domain" description="C2H2-type" evidence="11">
    <location>
        <begin position="401"/>
        <end position="428"/>
    </location>
</feature>
<dbReference type="PROSITE" id="PS00028">
    <property type="entry name" value="ZINC_FINGER_C2H2_1"/>
    <property type="match status" value="4"/>
</dbReference>
<dbReference type="OrthoDB" id="5428132at2759"/>
<gene>
    <name evidence="12" type="primary">sna</name>
    <name evidence="12" type="ORF">c1_g2_i1</name>
</gene>
<keyword evidence="6" id="KW-0238">DNA-binding</keyword>
<keyword evidence="3" id="KW-0677">Repeat</keyword>
<evidence type="ECO:0000256" key="9">
    <source>
        <dbReference type="PROSITE-ProRule" id="PRU00042"/>
    </source>
</evidence>
<dbReference type="Gene3D" id="3.30.160.60">
    <property type="entry name" value="Classic Zinc Finger"/>
    <property type="match status" value="4"/>
</dbReference>
<dbReference type="PANTHER" id="PTHR23235">
    <property type="entry name" value="KRUEPPEL-LIKE TRANSCRIPTION FACTOR"/>
    <property type="match status" value="1"/>
</dbReference>
<dbReference type="FunFam" id="3.30.160.60:FF:000043">
    <property type="entry name" value="Scratch family zinc finger 2"/>
    <property type="match status" value="1"/>
</dbReference>
<dbReference type="FunFam" id="3.30.160.60:FF:000207">
    <property type="entry name" value="zinc finger protein SNAI2"/>
    <property type="match status" value="1"/>
</dbReference>
<dbReference type="FunFam" id="3.30.160.60:FF:000100">
    <property type="entry name" value="Zinc finger 45-like"/>
    <property type="match status" value="1"/>
</dbReference>
<comment type="subcellular location">
    <subcellularLocation>
        <location evidence="1">Nucleus</location>
    </subcellularLocation>
</comment>
<evidence type="ECO:0000256" key="7">
    <source>
        <dbReference type="ARBA" id="ARBA00023242"/>
    </source>
</evidence>
<keyword evidence="5" id="KW-0862">Zinc</keyword>
<dbReference type="InterPro" id="IPR036236">
    <property type="entry name" value="Znf_C2H2_sf"/>
</dbReference>
<dbReference type="GO" id="GO:0000981">
    <property type="term" value="F:DNA-binding transcription factor activity, RNA polymerase II-specific"/>
    <property type="evidence" value="ECO:0007669"/>
    <property type="project" value="TreeGrafter"/>
</dbReference>
<dbReference type="EMBL" id="GDHF01012161">
    <property type="protein sequence ID" value="JAI40153.1"/>
    <property type="molecule type" value="Transcribed_RNA"/>
</dbReference>
<evidence type="ECO:0000256" key="6">
    <source>
        <dbReference type="ARBA" id="ARBA00023125"/>
    </source>
</evidence>
<keyword evidence="2" id="KW-0479">Metal-binding</keyword>